<dbReference type="WBParaSite" id="PSAMB.scaffold559size47208.g7032.t1">
    <property type="protein sequence ID" value="PSAMB.scaffold559size47208.g7032.t1"/>
    <property type="gene ID" value="PSAMB.scaffold559size47208.g7032"/>
</dbReference>
<evidence type="ECO:0000313" key="4">
    <source>
        <dbReference type="Proteomes" id="UP000887566"/>
    </source>
</evidence>
<keyword evidence="4" id="KW-1185">Reference proteome</keyword>
<feature type="coiled-coil region" evidence="1">
    <location>
        <begin position="169"/>
        <end position="203"/>
    </location>
</feature>
<keyword evidence="1" id="KW-0175">Coiled coil</keyword>
<proteinExistence type="predicted"/>
<dbReference type="Pfam" id="PF13598">
    <property type="entry name" value="DUF4139"/>
    <property type="match status" value="1"/>
</dbReference>
<protein>
    <submittedName>
        <fullName evidence="5">Uncharacterized protein</fullName>
    </submittedName>
</protein>
<evidence type="ECO:0000256" key="1">
    <source>
        <dbReference type="SAM" id="Coils"/>
    </source>
</evidence>
<feature type="domain" description="DUF4140" evidence="3">
    <location>
        <begin position="23"/>
        <end position="121"/>
    </location>
</feature>
<organism evidence="4 5">
    <name type="scientific">Plectus sambesii</name>
    <dbReference type="NCBI Taxonomy" id="2011161"/>
    <lineage>
        <taxon>Eukaryota</taxon>
        <taxon>Metazoa</taxon>
        <taxon>Ecdysozoa</taxon>
        <taxon>Nematoda</taxon>
        <taxon>Chromadorea</taxon>
        <taxon>Plectida</taxon>
        <taxon>Plectina</taxon>
        <taxon>Plectoidea</taxon>
        <taxon>Plectidae</taxon>
        <taxon>Plectus</taxon>
    </lineage>
</organism>
<feature type="domain" description="DUF4139" evidence="2">
    <location>
        <begin position="226"/>
        <end position="569"/>
    </location>
</feature>
<accession>A0A914WX50</accession>
<feature type="coiled-coil region" evidence="1">
    <location>
        <begin position="91"/>
        <end position="118"/>
    </location>
</feature>
<evidence type="ECO:0000259" key="2">
    <source>
        <dbReference type="Pfam" id="PF13598"/>
    </source>
</evidence>
<dbReference type="InterPro" id="IPR037291">
    <property type="entry name" value="DUF4139"/>
</dbReference>
<dbReference type="PANTHER" id="PTHR31005:SF8">
    <property type="entry name" value="DUF4139 DOMAIN-CONTAINING PROTEIN"/>
    <property type="match status" value="1"/>
</dbReference>
<sequence>MAFVSEPIEQQSFDAKNLKVGGVTVYSDRAEVTRLVLATLKKGKNEVLVKNVSHMIDSESVRVDGRGPAVICEVQYQQKATKRGEVDHDRIKQLTAEKDVLEKKKFKLEDSVKVLTRQGEVLDGVAVQVGKGSSSVGSCGEDKKSSSFVLSDESLGNLSKFLGFYDEKVTAVQGHLRTLSEEMKQLNEEIQALDRRINELRYGNHGDLSRDISILLDSEEGGKVELAVSYQVYGANWRPSYDIRVFTNSAKPDEKSAMKIYYYGMITQNSGEDWNDAELMLSTATPSIGGVIPTLPTKTVGIYKPPPPPQPIFNAAPQSNMMMMRGGGGASGALFGSAPVAEAYSAMAPPMVPAMDQLQTLAEHNVISTCFVIARPSTIPSDGAEHKVSVTVIDLEPRFEHETVPSKSPVAFLTAKVTNTSTFPLLSGPTSIYLNNSFVAKSSLKAVSPKEEFDCSLGVDPAVRIEYKPAHKFHEQAGFVTKSSVDNHEQAIDIKNTKVNEKIKIVVREQIPKSTDEKIKITVMQPELPKNGEEPTTVKLGKDHNLEWTLEIPANEKRQLLIKWKVEYPAHEKVEFRDI</sequence>
<dbReference type="Proteomes" id="UP000887566">
    <property type="component" value="Unplaced"/>
</dbReference>
<dbReference type="InterPro" id="IPR011935">
    <property type="entry name" value="CHP02231"/>
</dbReference>
<dbReference type="NCBIfam" id="TIGR02231">
    <property type="entry name" value="mucoidy inhibitor MuiA family protein"/>
    <property type="match status" value="1"/>
</dbReference>
<dbReference type="AlphaFoldDB" id="A0A914WX50"/>
<dbReference type="Pfam" id="PF13600">
    <property type="entry name" value="DUF4140"/>
    <property type="match status" value="1"/>
</dbReference>
<dbReference type="PANTHER" id="PTHR31005">
    <property type="entry name" value="DUF4139 DOMAIN-CONTAINING PROTEIN"/>
    <property type="match status" value="1"/>
</dbReference>
<evidence type="ECO:0000259" key="3">
    <source>
        <dbReference type="Pfam" id="PF13600"/>
    </source>
</evidence>
<dbReference type="InterPro" id="IPR025554">
    <property type="entry name" value="DUF4140"/>
</dbReference>
<evidence type="ECO:0000313" key="5">
    <source>
        <dbReference type="WBParaSite" id="PSAMB.scaffold559size47208.g7032.t1"/>
    </source>
</evidence>
<reference evidence="5" key="1">
    <citation type="submission" date="2022-11" db="UniProtKB">
        <authorList>
            <consortium name="WormBaseParasite"/>
        </authorList>
    </citation>
    <scope>IDENTIFICATION</scope>
</reference>
<name>A0A914WX50_9BILA</name>